<keyword evidence="1" id="KW-0812">Transmembrane</keyword>
<dbReference type="EMBL" id="UINC01082828">
    <property type="protein sequence ID" value="SVC27949.1"/>
    <property type="molecule type" value="Genomic_DNA"/>
</dbReference>
<evidence type="ECO:0000256" key="1">
    <source>
        <dbReference type="SAM" id="Phobius"/>
    </source>
</evidence>
<evidence type="ECO:0000313" key="2">
    <source>
        <dbReference type="EMBL" id="SVC27949.1"/>
    </source>
</evidence>
<sequence length="120" mass="13945">MDNAIQKILKEVTDMQLIDVVSKAEKWTHEQVYKTAHTQVGVEGIPWEDFNKSLQPYSGGELPVPVRLELMRAFEIHMDNNSLPGSPSTKDNPLAAFSANKFFKWAMWFWVFYFIITIFF</sequence>
<protein>
    <submittedName>
        <fullName evidence="2">Uncharacterized protein</fullName>
    </submittedName>
</protein>
<organism evidence="2">
    <name type="scientific">marine metagenome</name>
    <dbReference type="NCBI Taxonomy" id="408172"/>
    <lineage>
        <taxon>unclassified sequences</taxon>
        <taxon>metagenomes</taxon>
        <taxon>ecological metagenomes</taxon>
    </lineage>
</organism>
<gene>
    <name evidence="2" type="ORF">METZ01_LOCUS280803</name>
</gene>
<reference evidence="2" key="1">
    <citation type="submission" date="2018-05" db="EMBL/GenBank/DDBJ databases">
        <authorList>
            <person name="Lanie J.A."/>
            <person name="Ng W.-L."/>
            <person name="Kazmierczak K.M."/>
            <person name="Andrzejewski T.M."/>
            <person name="Davidsen T.M."/>
            <person name="Wayne K.J."/>
            <person name="Tettelin H."/>
            <person name="Glass J.I."/>
            <person name="Rusch D."/>
            <person name="Podicherti R."/>
            <person name="Tsui H.-C.T."/>
            <person name="Winkler M.E."/>
        </authorList>
    </citation>
    <scope>NUCLEOTIDE SEQUENCE</scope>
</reference>
<keyword evidence="1" id="KW-1133">Transmembrane helix</keyword>
<keyword evidence="1" id="KW-0472">Membrane</keyword>
<proteinExistence type="predicted"/>
<name>A0A382KUI0_9ZZZZ</name>
<dbReference type="AlphaFoldDB" id="A0A382KUI0"/>
<accession>A0A382KUI0</accession>
<feature type="transmembrane region" description="Helical" evidence="1">
    <location>
        <begin position="102"/>
        <end position="119"/>
    </location>
</feature>